<dbReference type="InterPro" id="IPR043441">
    <property type="entry name" value="Tjap1/BEGAIN"/>
</dbReference>
<feature type="region of interest" description="Disordered" evidence="4">
    <location>
        <begin position="465"/>
        <end position="563"/>
    </location>
</feature>
<feature type="region of interest" description="Disordered" evidence="4">
    <location>
        <begin position="657"/>
        <end position="688"/>
    </location>
</feature>
<evidence type="ECO:0000313" key="6">
    <source>
        <dbReference type="Proteomes" id="UP000002358"/>
    </source>
</evidence>
<dbReference type="FunCoup" id="A0A7M7H7X3">
    <property type="interactions" value="1"/>
</dbReference>
<evidence type="ECO:0000256" key="4">
    <source>
        <dbReference type="SAM" id="MobiDB-lite"/>
    </source>
</evidence>
<dbReference type="PANTHER" id="PTHR28664">
    <property type="entry name" value="TIGHT JUNCTION-ASSOCIATED PROTEIN 1"/>
    <property type="match status" value="1"/>
</dbReference>
<dbReference type="PANTHER" id="PTHR28664:SF4">
    <property type="entry name" value="TIGHT JUNCTION-ASSOCIATED PROTEIN 1"/>
    <property type="match status" value="1"/>
</dbReference>
<protein>
    <recommendedName>
        <fullName evidence="7">Brain-enriched guanylate kinase-associated protein</fullName>
    </recommendedName>
</protein>
<dbReference type="KEGG" id="nvi:100120409"/>
<dbReference type="Proteomes" id="UP000002358">
    <property type="component" value="Chromosome 3"/>
</dbReference>
<feature type="compositionally biased region" description="Low complexity" evidence="4">
    <location>
        <begin position="465"/>
        <end position="476"/>
    </location>
</feature>
<keyword evidence="2" id="KW-0597">Phosphoprotein</keyword>
<proteinExistence type="predicted"/>
<dbReference type="AlphaFoldDB" id="A0A7M7H7X3"/>
<accession>A0A7M7H7X3</accession>
<name>A0A7M7H7X3_NASVI</name>
<sequence>MADKCKECGCICKQCNKNEQRHNDMHLHVEIENLRQCLVERDNHIVTMETQFLNEAEKFPNGEMASLKEEVLIWQDKYTRLYEAHKRVQKVNQNLEDKLLRIVDKCETEKGAFTKDIATLSHRLADANYTIHRLTQDNEKYRNDVNLAIQLLQCKPSNFVGQKYESLPSEVQAKVRTYVAQKTRISEMPSSEVRSITVPISTFPPTAMVYNVAKPVIDKQDDHSDDESKPPVDMVSAAIMAKVLEDREKERIFARHCNTCTCHRSVLKVDTESQTTFEQDNDRLLSTKDYFSDFNDRNDFRNVRNGNKEFRQLDVGETGSNRNKLNTQLNDLNAKRATFHCINEATEVKYNANGETSKKYNRYISNAKNNLNLKNSSRYKCETNEANLSDKSRLTNEDRIEAQPSLNNMNKLTKETKSIDQEQAKIDMINERLWKNGLINSKAMLNAKESDIQLEVINERVWRNSKTSSIGSSSRSRSSKSKNISEKPARLTVIEVKSSDDVRNEIETTKTEPTTSPSFSGDSVLISSSDPSSLSSDLVTNQTTSKTTTTAAVRQEPKLSGPRNCLMRVTPGSKNILLDNAGAYQTVLYTSGCSRPNTALVHLAKSSRSGRSASISSEESSTVAPCNTLHDNNHLQRVAQWVDTLSTDCHPQAVGAQTTDCEDVSSQEPLLGDDSKAAKRPPPQPDSQTTALLQAQESQPQPLSDLMTFEGSSDDEHKLTLDYESYQANITKEMEETYLKLAASLDSTKLQQSDNLADIGMMTIEQYRQEQKRKSFHAKT</sequence>
<evidence type="ECO:0000256" key="1">
    <source>
        <dbReference type="ARBA" id="ARBA00004170"/>
    </source>
</evidence>
<reference evidence="5" key="1">
    <citation type="submission" date="2021-01" db="UniProtKB">
        <authorList>
            <consortium name="EnsemblMetazoa"/>
        </authorList>
    </citation>
    <scope>IDENTIFICATION</scope>
</reference>
<evidence type="ECO:0000313" key="5">
    <source>
        <dbReference type="EnsemblMetazoa" id="XP_008210387"/>
    </source>
</evidence>
<dbReference type="EnsemblMetazoa" id="XM_008212165">
    <property type="protein sequence ID" value="XP_008210387"/>
    <property type="gene ID" value="LOC100120409"/>
</dbReference>
<comment type="subcellular location">
    <subcellularLocation>
        <location evidence="1">Membrane</location>
        <topology evidence="1">Peripheral membrane protein</topology>
    </subcellularLocation>
</comment>
<evidence type="ECO:0008006" key="7">
    <source>
        <dbReference type="Google" id="ProtNLM"/>
    </source>
</evidence>
<feature type="compositionally biased region" description="Basic and acidic residues" evidence="4">
    <location>
        <begin position="497"/>
        <end position="510"/>
    </location>
</feature>
<dbReference type="OrthoDB" id="10068192at2759"/>
<keyword evidence="3" id="KW-0472">Membrane</keyword>
<evidence type="ECO:0000256" key="3">
    <source>
        <dbReference type="ARBA" id="ARBA00023136"/>
    </source>
</evidence>
<organism evidence="5 6">
    <name type="scientific">Nasonia vitripennis</name>
    <name type="common">Parasitic wasp</name>
    <dbReference type="NCBI Taxonomy" id="7425"/>
    <lineage>
        <taxon>Eukaryota</taxon>
        <taxon>Metazoa</taxon>
        <taxon>Ecdysozoa</taxon>
        <taxon>Arthropoda</taxon>
        <taxon>Hexapoda</taxon>
        <taxon>Insecta</taxon>
        <taxon>Pterygota</taxon>
        <taxon>Neoptera</taxon>
        <taxon>Endopterygota</taxon>
        <taxon>Hymenoptera</taxon>
        <taxon>Apocrita</taxon>
        <taxon>Proctotrupomorpha</taxon>
        <taxon>Chalcidoidea</taxon>
        <taxon>Pteromalidae</taxon>
        <taxon>Pteromalinae</taxon>
        <taxon>Nasonia</taxon>
    </lineage>
</organism>
<feature type="compositionally biased region" description="Low complexity" evidence="4">
    <location>
        <begin position="511"/>
        <end position="550"/>
    </location>
</feature>
<dbReference type="RefSeq" id="XP_008210387.1">
    <property type="nucleotide sequence ID" value="XM_008212165.4"/>
</dbReference>
<dbReference type="GeneID" id="100120409"/>
<keyword evidence="6" id="KW-1185">Reference proteome</keyword>
<dbReference type="InParanoid" id="A0A7M7H7X3"/>
<evidence type="ECO:0000256" key="2">
    <source>
        <dbReference type="ARBA" id="ARBA00022553"/>
    </source>
</evidence>
<dbReference type="GO" id="GO:0016020">
    <property type="term" value="C:membrane"/>
    <property type="evidence" value="ECO:0007669"/>
    <property type="project" value="UniProtKB-SubCell"/>
</dbReference>